<dbReference type="FunFam" id="3.30.1490.20:FF:000020">
    <property type="entry name" value="Protein lysine acetyltransferase"/>
    <property type="match status" value="1"/>
</dbReference>
<accession>R0D157</accession>
<sequence>MTALDLTQLLRPRSVAIIGASDKNPWGAMALRVLKQMDFSGPVHLVNRRGGEVLGRRSVTSARAIQEPVDAAFVVVPASGLAEAIEDMAAAGIRHGAIVTSGFAEVGDEGAAQQARIFARAEDLGLTLLGPNSLGFLNFVDRVGVGTLPVTTPLLADPRVGLVSQSGATAGILSRAANKTNVSLSYSVALGNEARVGLSDVVEFLVDDATTRSIAVFAESIRDPARFLGVARKALAARKPIVMLKVGVGELAAAVAQAHTGALVGDNKIFEAACREYGVVRVDTLEELLHTADFLAYAGVLPDAKFAVASISGGACEMIADRGDDHGVPFARFDAATTARVKAELPDFGAAHNPLDITGAAMSDPDLFRRSIAAIAPDPQVGLIGVCFEAPAAEEDVSPVTRPAIGAIAKGLNEAGVKGFLLQQTYQPITPFARQLAAEAGLPYIASGLGHTMRSVGAAFAWSRLAREGLPKAPPAPAPIVARPITERETLDVLAASGVPVVPARIARSRAEAEAAAREIAEPVVLKILSPDIQHKTEVGGVQLNLVGQETVGDAYEAMMARVAAVRPTAHIEGVIVSPMREGGLELFVGVARDPTWGLAIAVGLGGVFVELLHDTSLRLLPVRPEMVKTMLGELRGAKVLAGYRGGPPVDVDAVARAVAAIGDAAIALGPDLASLEINPLWVDGDRIECLDALAVWTA</sequence>
<evidence type="ECO:0000313" key="5">
    <source>
        <dbReference type="EMBL" id="ENZ82175.1"/>
    </source>
</evidence>
<dbReference type="SUPFAM" id="SSF56059">
    <property type="entry name" value="Glutathione synthetase ATP-binding domain-like"/>
    <property type="match status" value="1"/>
</dbReference>
<dbReference type="PROSITE" id="PS50975">
    <property type="entry name" value="ATP_GRASP"/>
    <property type="match status" value="1"/>
</dbReference>
<dbReference type="Gene3D" id="3.40.50.261">
    <property type="entry name" value="Succinyl-CoA synthetase domains"/>
    <property type="match status" value="1"/>
</dbReference>
<proteinExistence type="inferred from homology"/>
<protein>
    <submittedName>
        <fullName evidence="5">Acyl-CoA synthetase (NDP forming)</fullName>
    </submittedName>
</protein>
<dbReference type="Pfam" id="PF13607">
    <property type="entry name" value="Succ_CoA_lig"/>
    <property type="match status" value="1"/>
</dbReference>
<evidence type="ECO:0000256" key="2">
    <source>
        <dbReference type="ARBA" id="ARBA00060888"/>
    </source>
</evidence>
<reference evidence="5 6" key="1">
    <citation type="journal article" date="2013" name="Genome Announc.">
        <title>Draft Genome Sequence for Caulobacter sp. Strain OR37, a Bacterium Tolerant to Heavy Metals.</title>
        <authorList>
            <person name="Utturkar S.M."/>
            <person name="Bollmann A."/>
            <person name="Brzoska R.M."/>
            <person name="Klingeman D.M."/>
            <person name="Epstein S.E."/>
            <person name="Palumbo A.V."/>
            <person name="Brown S.D."/>
        </authorList>
    </citation>
    <scope>NUCLEOTIDE SEQUENCE [LARGE SCALE GENOMIC DNA]</scope>
    <source>
        <strain evidence="5 6">OR37</strain>
    </source>
</reference>
<keyword evidence="3" id="KW-0547">Nucleotide-binding</keyword>
<dbReference type="InterPro" id="IPR011761">
    <property type="entry name" value="ATP-grasp"/>
</dbReference>
<evidence type="ECO:0000256" key="1">
    <source>
        <dbReference type="ARBA" id="ARBA00022532"/>
    </source>
</evidence>
<evidence type="ECO:0000259" key="4">
    <source>
        <dbReference type="PROSITE" id="PS50975"/>
    </source>
</evidence>
<comment type="caution">
    <text evidence="5">The sequence shown here is derived from an EMBL/GenBank/DDBJ whole genome shotgun (WGS) entry which is preliminary data.</text>
</comment>
<dbReference type="GO" id="GO:0046872">
    <property type="term" value="F:metal ion binding"/>
    <property type="evidence" value="ECO:0007669"/>
    <property type="project" value="InterPro"/>
</dbReference>
<keyword evidence="1" id="KW-0816">Tricarboxylic acid cycle</keyword>
<dbReference type="OrthoDB" id="9807426at2"/>
<dbReference type="InterPro" id="IPR003781">
    <property type="entry name" value="CoA-bd"/>
</dbReference>
<keyword evidence="3" id="KW-0067">ATP-binding</keyword>
<dbReference type="PANTHER" id="PTHR42793:SF4">
    <property type="entry name" value="BLL6376 PROTEIN"/>
    <property type="match status" value="1"/>
</dbReference>
<dbReference type="Proteomes" id="UP000013063">
    <property type="component" value="Unassembled WGS sequence"/>
</dbReference>
<comment type="similarity">
    <text evidence="2">In the N-terminal section; belongs to the acetate CoA ligase alpha subunit family.</text>
</comment>
<evidence type="ECO:0000256" key="3">
    <source>
        <dbReference type="PROSITE-ProRule" id="PRU00409"/>
    </source>
</evidence>
<gene>
    <name evidence="5" type="ORF">OR37_01987</name>
</gene>
<dbReference type="Gene3D" id="3.30.1490.20">
    <property type="entry name" value="ATP-grasp fold, A domain"/>
    <property type="match status" value="1"/>
</dbReference>
<dbReference type="SUPFAM" id="SSF51735">
    <property type="entry name" value="NAD(P)-binding Rossmann-fold domains"/>
    <property type="match status" value="1"/>
</dbReference>
<dbReference type="Pfam" id="PF13549">
    <property type="entry name" value="ATP-grasp_5"/>
    <property type="match status" value="1"/>
</dbReference>
<feature type="domain" description="ATP-grasp" evidence="4">
    <location>
        <begin position="491"/>
        <end position="527"/>
    </location>
</feature>
<dbReference type="Gene3D" id="3.30.470.20">
    <property type="entry name" value="ATP-grasp fold, B domain"/>
    <property type="match status" value="1"/>
</dbReference>
<dbReference type="InterPro" id="IPR013815">
    <property type="entry name" value="ATP_grasp_subdomain_1"/>
</dbReference>
<dbReference type="RefSeq" id="WP_004618807.1">
    <property type="nucleotide sequence ID" value="NZ_APMP01000009.1"/>
</dbReference>
<dbReference type="InterPro" id="IPR032875">
    <property type="entry name" value="Succ_CoA_lig_flav_dom"/>
</dbReference>
<dbReference type="GO" id="GO:0006099">
    <property type="term" value="P:tricarboxylic acid cycle"/>
    <property type="evidence" value="ECO:0007669"/>
    <property type="project" value="UniProtKB-KW"/>
</dbReference>
<dbReference type="SUPFAM" id="SSF52210">
    <property type="entry name" value="Succinyl-CoA synthetase domains"/>
    <property type="match status" value="2"/>
</dbReference>
<dbReference type="eggNOG" id="COG1042">
    <property type="taxonomic scope" value="Bacteria"/>
</dbReference>
<dbReference type="PATRIC" id="fig|1292034.3.peg.1974"/>
<dbReference type="Gene3D" id="3.40.50.720">
    <property type="entry name" value="NAD(P)-binding Rossmann-like Domain"/>
    <property type="match status" value="1"/>
</dbReference>
<dbReference type="PANTHER" id="PTHR42793">
    <property type="entry name" value="COA BINDING DOMAIN CONTAINING PROTEIN"/>
    <property type="match status" value="1"/>
</dbReference>
<name>R0D157_CAUVI</name>
<dbReference type="AlphaFoldDB" id="R0D157"/>
<dbReference type="SMART" id="SM00881">
    <property type="entry name" value="CoA_binding"/>
    <property type="match status" value="1"/>
</dbReference>
<dbReference type="InterPro" id="IPR036291">
    <property type="entry name" value="NAD(P)-bd_dom_sf"/>
</dbReference>
<keyword evidence="6" id="KW-1185">Reference proteome</keyword>
<dbReference type="STRING" id="1292034.OR37_01987"/>
<dbReference type="GO" id="GO:0005524">
    <property type="term" value="F:ATP binding"/>
    <property type="evidence" value="ECO:0007669"/>
    <property type="project" value="UniProtKB-UniRule"/>
</dbReference>
<organism evidence="5 6">
    <name type="scientific">Caulobacter vibrioides OR37</name>
    <dbReference type="NCBI Taxonomy" id="1292034"/>
    <lineage>
        <taxon>Bacteria</taxon>
        <taxon>Pseudomonadati</taxon>
        <taxon>Pseudomonadota</taxon>
        <taxon>Alphaproteobacteria</taxon>
        <taxon>Caulobacterales</taxon>
        <taxon>Caulobacteraceae</taxon>
        <taxon>Caulobacter</taxon>
    </lineage>
</organism>
<dbReference type="EMBL" id="APMP01000009">
    <property type="protein sequence ID" value="ENZ82175.1"/>
    <property type="molecule type" value="Genomic_DNA"/>
</dbReference>
<dbReference type="InterPro" id="IPR016102">
    <property type="entry name" value="Succinyl-CoA_synth-like"/>
</dbReference>
<evidence type="ECO:0000313" key="6">
    <source>
        <dbReference type="Proteomes" id="UP000013063"/>
    </source>
</evidence>
<dbReference type="Pfam" id="PF13380">
    <property type="entry name" value="CoA_binding_2"/>
    <property type="match status" value="1"/>
</dbReference>